<comment type="catalytic activity">
    <reaction evidence="8 10 11">
        <text>2-(2-carboxy-4-methylthiazol-5-yl)ethyl phosphate + 4-amino-2-methyl-5-(diphosphooxymethyl)pyrimidine + 2 H(+) = thiamine phosphate + CO2 + diphosphate</text>
        <dbReference type="Rhea" id="RHEA:47848"/>
        <dbReference type="ChEBI" id="CHEBI:15378"/>
        <dbReference type="ChEBI" id="CHEBI:16526"/>
        <dbReference type="ChEBI" id="CHEBI:33019"/>
        <dbReference type="ChEBI" id="CHEBI:37575"/>
        <dbReference type="ChEBI" id="CHEBI:57841"/>
        <dbReference type="ChEBI" id="CHEBI:62890"/>
        <dbReference type="EC" id="2.5.1.3"/>
    </reaction>
</comment>
<feature type="binding site" evidence="10">
    <location>
        <begin position="136"/>
        <end position="138"/>
    </location>
    <ligand>
        <name>2-[(2R,5Z)-2-carboxy-4-methylthiazol-5(2H)-ylidene]ethyl phosphate</name>
        <dbReference type="ChEBI" id="CHEBI:62899"/>
    </ligand>
</feature>
<evidence type="ECO:0000256" key="4">
    <source>
        <dbReference type="ARBA" id="ARBA00022723"/>
    </source>
</evidence>
<dbReference type="RefSeq" id="WP_126044936.1">
    <property type="nucleotide sequence ID" value="NZ_RXFM01000059.1"/>
</dbReference>
<dbReference type="InterPro" id="IPR036206">
    <property type="entry name" value="ThiamineP_synth_sf"/>
</dbReference>
<protein>
    <recommendedName>
        <fullName evidence="10">Thiamine-phosphate synthase</fullName>
        <shortName evidence="10">TP synthase</shortName>
        <shortName evidence="10">TPS</shortName>
        <ecNumber evidence="10">2.5.1.3</ecNumber>
    </recommendedName>
    <alternativeName>
        <fullName evidence="10">Thiamine-phosphate pyrophosphorylase</fullName>
        <shortName evidence="10">TMP pyrophosphorylase</shortName>
        <shortName evidence="10">TMP-PPase</shortName>
    </alternativeName>
</protein>
<feature type="binding site" evidence="10">
    <location>
        <position position="71"/>
    </location>
    <ligand>
        <name>4-amino-2-methyl-5-(diphosphooxymethyl)pyrimidine</name>
        <dbReference type="ChEBI" id="CHEBI:57841"/>
    </ligand>
</feature>
<feature type="binding site" evidence="10">
    <location>
        <begin position="39"/>
        <end position="43"/>
    </location>
    <ligand>
        <name>4-amino-2-methyl-5-(diphosphooxymethyl)pyrimidine</name>
        <dbReference type="ChEBI" id="CHEBI:57841"/>
    </ligand>
</feature>
<dbReference type="AlphaFoldDB" id="A0A429XGU4"/>
<keyword evidence="3 10" id="KW-0808">Transferase</keyword>
<comment type="function">
    <text evidence="1 10">Condenses 4-methyl-5-(beta-hydroxyethyl)thiazole monophosphate (THZ-P) and 2-methyl-4-amino-5-hydroxymethyl pyrimidine pyrophosphate (HMP-PP) to form thiamine monophosphate (TMP).</text>
</comment>
<evidence type="ECO:0000256" key="9">
    <source>
        <dbReference type="ARBA" id="ARBA00047883"/>
    </source>
</evidence>
<dbReference type="PANTHER" id="PTHR20857:SF23">
    <property type="entry name" value="THIAMINE BIOSYNTHETIC BIFUNCTIONAL ENZYME"/>
    <property type="match status" value="1"/>
</dbReference>
<dbReference type="CDD" id="cd00564">
    <property type="entry name" value="TMP_TenI"/>
    <property type="match status" value="1"/>
</dbReference>
<dbReference type="UniPathway" id="UPA00060">
    <property type="reaction ID" value="UER00141"/>
</dbReference>
<dbReference type="EC" id="2.5.1.3" evidence="10"/>
<dbReference type="GO" id="GO:0004789">
    <property type="term" value="F:thiamine-phosphate diphosphorylase activity"/>
    <property type="evidence" value="ECO:0007669"/>
    <property type="project" value="UniProtKB-UniRule"/>
</dbReference>
<evidence type="ECO:0000256" key="1">
    <source>
        <dbReference type="ARBA" id="ARBA00003814"/>
    </source>
</evidence>
<dbReference type="Pfam" id="PF02581">
    <property type="entry name" value="TMP-TENI"/>
    <property type="match status" value="1"/>
</dbReference>
<evidence type="ECO:0000256" key="2">
    <source>
        <dbReference type="ARBA" id="ARBA00005165"/>
    </source>
</evidence>
<comment type="catalytic activity">
    <reaction evidence="7 10 11">
        <text>4-methyl-5-(2-phosphooxyethyl)-thiazole + 4-amino-2-methyl-5-(diphosphooxymethyl)pyrimidine + H(+) = thiamine phosphate + diphosphate</text>
        <dbReference type="Rhea" id="RHEA:22328"/>
        <dbReference type="ChEBI" id="CHEBI:15378"/>
        <dbReference type="ChEBI" id="CHEBI:33019"/>
        <dbReference type="ChEBI" id="CHEBI:37575"/>
        <dbReference type="ChEBI" id="CHEBI:57841"/>
        <dbReference type="ChEBI" id="CHEBI:58296"/>
        <dbReference type="EC" id="2.5.1.3"/>
    </reaction>
</comment>
<dbReference type="FunFam" id="3.20.20.70:FF:000096">
    <property type="entry name" value="Thiamine-phosphate synthase"/>
    <property type="match status" value="1"/>
</dbReference>
<organism evidence="14 15">
    <name type="scientific">Candidatus Aquarickettsia rohweri</name>
    <dbReference type="NCBI Taxonomy" id="2602574"/>
    <lineage>
        <taxon>Bacteria</taxon>
        <taxon>Pseudomonadati</taxon>
        <taxon>Pseudomonadota</taxon>
        <taxon>Alphaproteobacteria</taxon>
        <taxon>Rickettsiales</taxon>
        <taxon>Candidatus Midichloriaceae</taxon>
        <taxon>Candidatus Aquarickettsia</taxon>
    </lineage>
</organism>
<keyword evidence="5 10" id="KW-0460">Magnesium</keyword>
<keyword evidence="4 10" id="KW-0479">Metal-binding</keyword>
<dbReference type="InterPro" id="IPR022998">
    <property type="entry name" value="ThiamineP_synth_TenI"/>
</dbReference>
<feature type="binding site" evidence="10">
    <location>
        <position position="72"/>
    </location>
    <ligand>
        <name>Mg(2+)</name>
        <dbReference type="ChEBI" id="CHEBI:18420"/>
    </ligand>
</feature>
<feature type="binding site" evidence="10">
    <location>
        <position position="139"/>
    </location>
    <ligand>
        <name>4-amino-2-methyl-5-(diphosphooxymethyl)pyrimidine</name>
        <dbReference type="ChEBI" id="CHEBI:57841"/>
    </ligand>
</feature>
<dbReference type="GO" id="GO:0005737">
    <property type="term" value="C:cytoplasm"/>
    <property type="evidence" value="ECO:0007669"/>
    <property type="project" value="TreeGrafter"/>
</dbReference>
<dbReference type="GO" id="GO:0009228">
    <property type="term" value="P:thiamine biosynthetic process"/>
    <property type="evidence" value="ECO:0007669"/>
    <property type="project" value="UniProtKB-KW"/>
</dbReference>
<dbReference type="Gene3D" id="3.20.20.70">
    <property type="entry name" value="Aldolase class I"/>
    <property type="match status" value="1"/>
</dbReference>
<comment type="catalytic activity">
    <reaction evidence="9 10 11">
        <text>2-[(2R,5Z)-2-carboxy-4-methylthiazol-5(2H)-ylidene]ethyl phosphate + 4-amino-2-methyl-5-(diphosphooxymethyl)pyrimidine + 2 H(+) = thiamine phosphate + CO2 + diphosphate</text>
        <dbReference type="Rhea" id="RHEA:47844"/>
        <dbReference type="ChEBI" id="CHEBI:15378"/>
        <dbReference type="ChEBI" id="CHEBI:16526"/>
        <dbReference type="ChEBI" id="CHEBI:33019"/>
        <dbReference type="ChEBI" id="CHEBI:37575"/>
        <dbReference type="ChEBI" id="CHEBI:57841"/>
        <dbReference type="ChEBI" id="CHEBI:62899"/>
        <dbReference type="EC" id="2.5.1.3"/>
    </reaction>
</comment>
<comment type="cofactor">
    <cofactor evidence="10">
        <name>Mg(2+)</name>
        <dbReference type="ChEBI" id="CHEBI:18420"/>
    </cofactor>
    <text evidence="10">Binds 1 Mg(2+) ion per subunit.</text>
</comment>
<dbReference type="GO" id="GO:0009229">
    <property type="term" value="P:thiamine diphosphate biosynthetic process"/>
    <property type="evidence" value="ECO:0007669"/>
    <property type="project" value="UniProtKB-UniRule"/>
</dbReference>
<dbReference type="InterPro" id="IPR034291">
    <property type="entry name" value="TMP_synthase"/>
</dbReference>
<dbReference type="InterPro" id="IPR013785">
    <property type="entry name" value="Aldolase_TIM"/>
</dbReference>
<evidence type="ECO:0000259" key="13">
    <source>
        <dbReference type="Pfam" id="PF02581"/>
    </source>
</evidence>
<reference evidence="15" key="1">
    <citation type="submission" date="2018-11" db="EMBL/GenBank/DDBJ databases">
        <title>Phylogenetic, genomic, and biogeographic characterization of a novel and ubiquitous marine invertebrate-associated Rickettsiales parasite, Candidatus Marinoinvertebrata rohwerii, gen. nov., sp. nov.</title>
        <authorList>
            <person name="Klinges J.G."/>
            <person name="Rosales S.M."/>
            <person name="Mcminds R."/>
            <person name="Shaver E.C."/>
            <person name="Shantz A."/>
            <person name="Peters E.C."/>
            <person name="Burkepile D.E."/>
            <person name="Silliman B.R."/>
            <person name="Vega Thurber R.L."/>
        </authorList>
    </citation>
    <scope>NUCLEOTIDE SEQUENCE [LARGE SCALE GENOMIC DNA]</scope>
    <source>
        <strain evidence="15">a_cerv_44</strain>
    </source>
</reference>
<keyword evidence="6 10" id="KW-0784">Thiamine biosynthesis</keyword>
<evidence type="ECO:0000256" key="6">
    <source>
        <dbReference type="ARBA" id="ARBA00022977"/>
    </source>
</evidence>
<evidence type="ECO:0000256" key="8">
    <source>
        <dbReference type="ARBA" id="ARBA00047851"/>
    </source>
</evidence>
<feature type="binding site" evidence="10">
    <location>
        <position position="91"/>
    </location>
    <ligand>
        <name>Mg(2+)</name>
        <dbReference type="ChEBI" id="CHEBI:18420"/>
    </ligand>
</feature>
<dbReference type="HAMAP" id="MF_00097">
    <property type="entry name" value="TMP_synthase"/>
    <property type="match status" value="1"/>
</dbReference>
<gene>
    <name evidence="10 14" type="primary">thiE</name>
    <name evidence="14" type="ORF">EIC27_04535</name>
</gene>
<accession>A0A429XGU4</accession>
<dbReference type="PANTHER" id="PTHR20857">
    <property type="entry name" value="THIAMINE-PHOSPHATE PYROPHOSPHORYLASE"/>
    <property type="match status" value="1"/>
</dbReference>
<keyword evidence="15" id="KW-1185">Reference proteome</keyword>
<comment type="caution">
    <text evidence="10">Lacks conserved residue(s) required for the propagation of feature annotation.</text>
</comment>
<dbReference type="SUPFAM" id="SSF51391">
    <property type="entry name" value="Thiamin phosphate synthase"/>
    <property type="match status" value="1"/>
</dbReference>
<evidence type="ECO:0000313" key="14">
    <source>
        <dbReference type="EMBL" id="RST64747.1"/>
    </source>
</evidence>
<evidence type="ECO:0000313" key="15">
    <source>
        <dbReference type="Proteomes" id="UP000279470"/>
    </source>
</evidence>
<comment type="similarity">
    <text evidence="10 11">Belongs to the thiamine-phosphate synthase family.</text>
</comment>
<sequence length="214" mass="23934">MLKDALKLYLVTNRNKQISDIEFLDIIEKSIIGGVTSVQLREKNLEYDEFLKLAYQCKEIASTHNISLFINDNLAIAKKVSADGVHVGQNDISLNNAREFLGNDFIIGISVNNLSQLNNKQNIFANYISLGPIFYTNTKLDIEKPIGVKEISLLTKNKIKPTILIGGITLDNIHQLMNSNVDGFAISSAIFNDQNPKIQASKFKFKINEFQKGA</sequence>
<dbReference type="GO" id="GO:0000287">
    <property type="term" value="F:magnesium ion binding"/>
    <property type="evidence" value="ECO:0007669"/>
    <property type="project" value="UniProtKB-UniRule"/>
</dbReference>
<feature type="binding site" evidence="10">
    <location>
        <position position="110"/>
    </location>
    <ligand>
        <name>4-amino-2-methyl-5-(diphosphooxymethyl)pyrimidine</name>
        <dbReference type="ChEBI" id="CHEBI:57841"/>
    </ligand>
</feature>
<comment type="pathway">
    <text evidence="2 10 12">Cofactor biosynthesis; thiamine diphosphate biosynthesis; thiamine phosphate from 4-amino-2-methyl-5-diphosphomethylpyrimidine and 4-methyl-5-(2-phosphoethyl)-thiazole: step 1/1.</text>
</comment>
<evidence type="ECO:0000256" key="3">
    <source>
        <dbReference type="ARBA" id="ARBA00022679"/>
    </source>
</evidence>
<dbReference type="OrthoDB" id="9794842at2"/>
<feature type="domain" description="Thiamine phosphate synthase/TenI" evidence="13">
    <location>
        <begin position="8"/>
        <end position="190"/>
    </location>
</feature>
<comment type="caution">
    <text evidence="14">The sequence shown here is derived from an EMBL/GenBank/DDBJ whole genome shotgun (WGS) entry which is preliminary data.</text>
</comment>
<name>A0A429XGU4_9RICK</name>
<evidence type="ECO:0000256" key="5">
    <source>
        <dbReference type="ARBA" id="ARBA00022842"/>
    </source>
</evidence>
<evidence type="ECO:0000256" key="7">
    <source>
        <dbReference type="ARBA" id="ARBA00047334"/>
    </source>
</evidence>
<evidence type="ECO:0000256" key="12">
    <source>
        <dbReference type="RuleBase" id="RU004253"/>
    </source>
</evidence>
<proteinExistence type="inferred from homology"/>
<dbReference type="NCBIfam" id="TIGR00693">
    <property type="entry name" value="thiE"/>
    <property type="match status" value="1"/>
</dbReference>
<evidence type="ECO:0000256" key="11">
    <source>
        <dbReference type="RuleBase" id="RU003826"/>
    </source>
</evidence>
<evidence type="ECO:0000256" key="10">
    <source>
        <dbReference type="HAMAP-Rule" id="MF_00097"/>
    </source>
</evidence>
<feature type="binding site" evidence="10">
    <location>
        <position position="167"/>
    </location>
    <ligand>
        <name>2-[(2R,5Z)-2-carboxy-4-methylthiazol-5(2H)-ylidene]ethyl phosphate</name>
        <dbReference type="ChEBI" id="CHEBI:62899"/>
    </ligand>
</feature>
<dbReference type="Proteomes" id="UP000279470">
    <property type="component" value="Unassembled WGS sequence"/>
</dbReference>
<dbReference type="EMBL" id="RXFM01000059">
    <property type="protein sequence ID" value="RST64747.1"/>
    <property type="molecule type" value="Genomic_DNA"/>
</dbReference>